<name>A0ABT4UED4_9ACTN</name>
<proteinExistence type="predicted"/>
<dbReference type="RefSeq" id="WP_270690980.1">
    <property type="nucleotide sequence ID" value="NZ_JAQFWQ010000209.1"/>
</dbReference>
<sequence>MNPQPDLPAAVDTRALSALSKEHHERATRFLGAQDLGGHLAKVYTLTAPRRSVTAPGEDAAMDIAQGHLSLGAYRGSLGLAVVIVHAGADGDHVLVHSWLEDHMSDLAVYTGRAGRSELLRPGRTGRAPCVWEARILAHERDAFTARILDGRGDTAARITAWSQDAFEGGCR</sequence>
<dbReference type="Proteomes" id="UP001527866">
    <property type="component" value="Unassembled WGS sequence"/>
</dbReference>
<reference evidence="1 2" key="1">
    <citation type="submission" date="2023-01" db="EMBL/GenBank/DDBJ databases">
        <title>Draft genome sequence of Nocardiopsis sp. RSe5-2 isolated from halophytes.</title>
        <authorList>
            <person name="Duangmal K."/>
            <person name="Chantavorakit T."/>
        </authorList>
    </citation>
    <scope>NUCLEOTIDE SEQUENCE [LARGE SCALE GENOMIC DNA]</scope>
    <source>
        <strain evidence="1 2">RSe5-2</strain>
    </source>
</reference>
<evidence type="ECO:0000313" key="2">
    <source>
        <dbReference type="Proteomes" id="UP001527866"/>
    </source>
</evidence>
<gene>
    <name evidence="1" type="ORF">O4J56_31995</name>
</gene>
<accession>A0ABT4UED4</accession>
<keyword evidence="2" id="KW-1185">Reference proteome</keyword>
<organism evidence="1 2">
    <name type="scientific">Nocardiopsis endophytica</name>
    <dbReference type="NCBI Taxonomy" id="3018445"/>
    <lineage>
        <taxon>Bacteria</taxon>
        <taxon>Bacillati</taxon>
        <taxon>Actinomycetota</taxon>
        <taxon>Actinomycetes</taxon>
        <taxon>Streptosporangiales</taxon>
        <taxon>Nocardiopsidaceae</taxon>
        <taxon>Nocardiopsis</taxon>
    </lineage>
</organism>
<evidence type="ECO:0000313" key="1">
    <source>
        <dbReference type="EMBL" id="MDA2815308.1"/>
    </source>
</evidence>
<comment type="caution">
    <text evidence="1">The sequence shown here is derived from an EMBL/GenBank/DDBJ whole genome shotgun (WGS) entry which is preliminary data.</text>
</comment>
<protein>
    <submittedName>
        <fullName evidence="1">Uncharacterized protein</fullName>
    </submittedName>
</protein>
<dbReference type="EMBL" id="JAQFWQ010000209">
    <property type="protein sequence ID" value="MDA2815308.1"/>
    <property type="molecule type" value="Genomic_DNA"/>
</dbReference>